<feature type="transmembrane region" description="Helical" evidence="2">
    <location>
        <begin position="648"/>
        <end position="673"/>
    </location>
</feature>
<evidence type="ECO:0000256" key="2">
    <source>
        <dbReference type="SAM" id="Phobius"/>
    </source>
</evidence>
<keyword evidence="2" id="KW-0812">Transmembrane</keyword>
<evidence type="ECO:0000256" key="1">
    <source>
        <dbReference type="SAM" id="MobiDB-lite"/>
    </source>
</evidence>
<feature type="transmembrane region" description="Helical" evidence="2">
    <location>
        <begin position="221"/>
        <end position="245"/>
    </location>
</feature>
<feature type="compositionally biased region" description="Polar residues" evidence="1">
    <location>
        <begin position="48"/>
        <end position="74"/>
    </location>
</feature>
<keyword evidence="2" id="KW-1133">Transmembrane helix</keyword>
<accession>A0A8H4U3T8</accession>
<feature type="region of interest" description="Disordered" evidence="1">
    <location>
        <begin position="1"/>
        <end position="74"/>
    </location>
</feature>
<feature type="transmembrane region" description="Helical" evidence="2">
    <location>
        <begin position="182"/>
        <end position="201"/>
    </location>
</feature>
<dbReference type="OrthoDB" id="5342924at2759"/>
<organism evidence="3 4">
    <name type="scientific">Fusarium sarcochroum</name>
    <dbReference type="NCBI Taxonomy" id="1208366"/>
    <lineage>
        <taxon>Eukaryota</taxon>
        <taxon>Fungi</taxon>
        <taxon>Dikarya</taxon>
        <taxon>Ascomycota</taxon>
        <taxon>Pezizomycotina</taxon>
        <taxon>Sordariomycetes</taxon>
        <taxon>Hypocreomycetidae</taxon>
        <taxon>Hypocreales</taxon>
        <taxon>Nectriaceae</taxon>
        <taxon>Fusarium</taxon>
        <taxon>Fusarium lateritium species complex</taxon>
    </lineage>
</organism>
<feature type="transmembrane region" description="Helical" evidence="2">
    <location>
        <begin position="111"/>
        <end position="135"/>
    </location>
</feature>
<keyword evidence="4" id="KW-1185">Reference proteome</keyword>
<evidence type="ECO:0000313" key="3">
    <source>
        <dbReference type="EMBL" id="KAF4969142.1"/>
    </source>
</evidence>
<reference evidence="3" key="1">
    <citation type="journal article" date="2020" name="BMC Genomics">
        <title>Correction to: Identification and distribution of gene clusters required for synthesis of sphingolipid metabolism inhibitors in diverse species of the filamentous fungus Fusarium.</title>
        <authorList>
            <person name="Kim H.S."/>
            <person name="Lohmar J.M."/>
            <person name="Busman M."/>
            <person name="Brown D.W."/>
            <person name="Naumann T.A."/>
            <person name="Divon H.H."/>
            <person name="Lysoe E."/>
            <person name="Uhlig S."/>
            <person name="Proctor R.H."/>
        </authorList>
    </citation>
    <scope>NUCLEOTIDE SEQUENCE</scope>
    <source>
        <strain evidence="3">NRRL 20472</strain>
    </source>
</reference>
<proteinExistence type="predicted"/>
<evidence type="ECO:0000313" key="4">
    <source>
        <dbReference type="Proteomes" id="UP000622797"/>
    </source>
</evidence>
<dbReference type="Proteomes" id="UP000622797">
    <property type="component" value="Unassembled WGS sequence"/>
</dbReference>
<dbReference type="EMBL" id="JABEXW010000172">
    <property type="protein sequence ID" value="KAF4969142.1"/>
    <property type="molecule type" value="Genomic_DNA"/>
</dbReference>
<sequence length="773" mass="86431">MSRQEHIEMSGLEPPPPETQYSMQEAVHGAPRGGSQQYFPLSHDDINLPSTTAPSLQQQEARDTAQSTDTLLQGQTSNSLKLGQRFMRKLNDPEPAKQVCSDSIWSALGHLALFHLPAVAITLTLFSLHIARVHWGKFTAEQLSAMQFAAKGHEILILVSLTDVLLHRICFDLLFNNDGIPLGFLSSPFYLGSPVQYLFSWELWATLLQPGRPRPQQRPKVTGIVIIIAIILSIAAAPLSAIVMIPRPGWWQIPGPPGMNHTYLESDLYQTNLGQNHIEMYMGINDTSLPLEVNLKTLTSIITDPPDESLGSTTRQMANITYSNYQSVPAERPTTITEDLPTEHGVPVLATCPMSSVSDNFMSYWLGAPTSSNLLIKSKWMKLNSPSTKKWKQPVVAVECKSEMLTERKVSFSYWSLLPDENIFLSVEKDAGLKKLVETAQRKRKGRSEMTYHTSNLPNNLSSTLSTDILILEEAPRYDDGGKLIEDGRALTIYLCLIRARWVEVDVWVEYGKSNTVQSHFNPSLFEIYKNFGNSSEAGDLIKMDEDWMVAMGNRTGRNTDAYGKKVKSPRKKSAYQHMMEFCTEETPSRYPWTCLQTTLAAHMADILSYSDFVHFLDGDISLLAPSATIFFQTSFLSGYGYDILSSLTIPFALSVLLFHIIIVTMHVVTVLWTGRGWHISSWTSFGQMLMLALRSRDSDQLGSVGGGAASSRTWNTSASVRVVNEEGRLEMVLRNRERSAYQENLVQETGYGNVDGTMTTAFLRVEPGIKYL</sequence>
<comment type="caution">
    <text evidence="3">The sequence shown here is derived from an EMBL/GenBank/DDBJ whole genome shotgun (WGS) entry which is preliminary data.</text>
</comment>
<name>A0A8H4U3T8_9HYPO</name>
<dbReference type="AlphaFoldDB" id="A0A8H4U3T8"/>
<gene>
    <name evidence="3" type="ORF">FSARC_3579</name>
</gene>
<keyword evidence="2" id="KW-0472">Membrane</keyword>
<protein>
    <submittedName>
        <fullName evidence="3">Uncharacterized protein</fullName>
    </submittedName>
</protein>
<reference evidence="3" key="2">
    <citation type="submission" date="2020-05" db="EMBL/GenBank/DDBJ databases">
        <authorList>
            <person name="Kim H.-S."/>
            <person name="Proctor R.H."/>
            <person name="Brown D.W."/>
        </authorList>
    </citation>
    <scope>NUCLEOTIDE SEQUENCE</scope>
    <source>
        <strain evidence="3">NRRL 20472</strain>
    </source>
</reference>